<sequence>MSRPIGKENNTVQSLVLFIICFALFAGAVYSLSFLSLENTWPAAVTLVLFALAFAIPQHVLGRSDTLAELERAKQDAK</sequence>
<organism evidence="2 3">
    <name type="scientific">Arthrobacter woluwensis</name>
    <dbReference type="NCBI Taxonomy" id="156980"/>
    <lineage>
        <taxon>Bacteria</taxon>
        <taxon>Bacillati</taxon>
        <taxon>Actinomycetota</taxon>
        <taxon>Actinomycetes</taxon>
        <taxon>Micrococcales</taxon>
        <taxon>Micrococcaceae</taxon>
        <taxon>Arthrobacter</taxon>
    </lineage>
</organism>
<gene>
    <name evidence="2" type="ORF">SAMN04489745_2804</name>
</gene>
<dbReference type="RefSeq" id="WP_066216871.1">
    <property type="nucleotide sequence ID" value="NZ_CP049819.1"/>
</dbReference>
<dbReference type="EMBL" id="FNSN01000003">
    <property type="protein sequence ID" value="SEC41211.1"/>
    <property type="molecule type" value="Genomic_DNA"/>
</dbReference>
<evidence type="ECO:0000313" key="3">
    <source>
        <dbReference type="Proteomes" id="UP000182652"/>
    </source>
</evidence>
<keyword evidence="1" id="KW-0472">Membrane</keyword>
<dbReference type="Proteomes" id="UP000182652">
    <property type="component" value="Unassembled WGS sequence"/>
</dbReference>
<feature type="transmembrane region" description="Helical" evidence="1">
    <location>
        <begin position="41"/>
        <end position="62"/>
    </location>
</feature>
<protein>
    <submittedName>
        <fullName evidence="2">Uncharacterized protein</fullName>
    </submittedName>
</protein>
<feature type="transmembrane region" description="Helical" evidence="1">
    <location>
        <begin position="12"/>
        <end position="35"/>
    </location>
</feature>
<reference evidence="2 3" key="1">
    <citation type="submission" date="2016-10" db="EMBL/GenBank/DDBJ databases">
        <authorList>
            <person name="de Groot N.N."/>
        </authorList>
    </citation>
    <scope>NUCLEOTIDE SEQUENCE [LARGE SCALE GENOMIC DNA]</scope>
    <source>
        <strain evidence="2 3">DSM 10495</strain>
    </source>
</reference>
<dbReference type="OrthoDB" id="4951105at2"/>
<dbReference type="AlphaFoldDB" id="A0A1H4SBI2"/>
<keyword evidence="1" id="KW-1133">Transmembrane helix</keyword>
<name>A0A1H4SBI2_9MICC</name>
<proteinExistence type="predicted"/>
<dbReference type="STRING" id="156980.SAMN04489745_2804"/>
<keyword evidence="1" id="KW-0812">Transmembrane</keyword>
<evidence type="ECO:0000313" key="2">
    <source>
        <dbReference type="EMBL" id="SEC41211.1"/>
    </source>
</evidence>
<accession>A0A1H4SBI2</accession>
<evidence type="ECO:0000256" key="1">
    <source>
        <dbReference type="SAM" id="Phobius"/>
    </source>
</evidence>
<keyword evidence="3" id="KW-1185">Reference proteome</keyword>